<name>A0AAD6CWA6_9EURO</name>
<proteinExistence type="predicted"/>
<feature type="compositionally biased region" description="Basic and acidic residues" evidence="1">
    <location>
        <begin position="27"/>
        <end position="41"/>
    </location>
</feature>
<organism evidence="2 3">
    <name type="scientific">Penicillium frequentans</name>
    <dbReference type="NCBI Taxonomy" id="3151616"/>
    <lineage>
        <taxon>Eukaryota</taxon>
        <taxon>Fungi</taxon>
        <taxon>Dikarya</taxon>
        <taxon>Ascomycota</taxon>
        <taxon>Pezizomycotina</taxon>
        <taxon>Eurotiomycetes</taxon>
        <taxon>Eurotiomycetidae</taxon>
        <taxon>Eurotiales</taxon>
        <taxon>Aspergillaceae</taxon>
        <taxon>Penicillium</taxon>
    </lineage>
</organism>
<gene>
    <name evidence="2" type="ORF">N7494_006372</name>
</gene>
<feature type="region of interest" description="Disordered" evidence="1">
    <location>
        <begin position="1"/>
        <end position="79"/>
    </location>
</feature>
<dbReference type="Proteomes" id="UP001220324">
    <property type="component" value="Unassembled WGS sequence"/>
</dbReference>
<evidence type="ECO:0000313" key="3">
    <source>
        <dbReference type="Proteomes" id="UP001220324"/>
    </source>
</evidence>
<dbReference type="EMBL" id="JAQIZZ010000005">
    <property type="protein sequence ID" value="KAJ5541296.1"/>
    <property type="molecule type" value="Genomic_DNA"/>
</dbReference>
<protein>
    <submittedName>
        <fullName evidence="2">Valyl-trna synthetase</fullName>
    </submittedName>
</protein>
<accession>A0AAD6CWA6</accession>
<evidence type="ECO:0000256" key="1">
    <source>
        <dbReference type="SAM" id="MobiDB-lite"/>
    </source>
</evidence>
<sequence>MAQDSASHNPIGVSFGNLTEPPPPVDEDTKKKISEATEKDPTGLSRGGPSKEDSEKSEKTLDLERQRAETSTRFARTNH</sequence>
<reference evidence="2 3" key="1">
    <citation type="journal article" date="2023" name="IMA Fungus">
        <title>Comparative genomic study of the Penicillium genus elucidates a diverse pangenome and 15 lateral gene transfer events.</title>
        <authorList>
            <person name="Petersen C."/>
            <person name="Sorensen T."/>
            <person name="Nielsen M.R."/>
            <person name="Sondergaard T.E."/>
            <person name="Sorensen J.L."/>
            <person name="Fitzpatrick D.A."/>
            <person name="Frisvad J.C."/>
            <person name="Nielsen K.L."/>
        </authorList>
    </citation>
    <scope>NUCLEOTIDE SEQUENCE [LARGE SCALE GENOMIC DNA]</scope>
    <source>
        <strain evidence="2 3">IBT 35679</strain>
    </source>
</reference>
<comment type="caution">
    <text evidence="2">The sequence shown here is derived from an EMBL/GenBank/DDBJ whole genome shotgun (WGS) entry which is preliminary data.</text>
</comment>
<keyword evidence="3" id="KW-1185">Reference proteome</keyword>
<evidence type="ECO:0000313" key="2">
    <source>
        <dbReference type="EMBL" id="KAJ5541296.1"/>
    </source>
</evidence>
<dbReference type="AlphaFoldDB" id="A0AAD6CWA6"/>
<feature type="compositionally biased region" description="Basic and acidic residues" evidence="1">
    <location>
        <begin position="49"/>
        <end position="70"/>
    </location>
</feature>